<keyword evidence="8" id="KW-0282">Flagellum</keyword>
<feature type="transmembrane region" description="Helical" evidence="7">
    <location>
        <begin position="123"/>
        <end position="143"/>
    </location>
</feature>
<dbReference type="Proteomes" id="UP000198755">
    <property type="component" value="Unassembled WGS sequence"/>
</dbReference>
<keyword evidence="9" id="KW-1185">Reference proteome</keyword>
<name>A0A1I3WAF5_9HYPH</name>
<dbReference type="PANTHER" id="PTHR30065:SF1">
    <property type="entry name" value="SURFACE PRESENTATION OF ANTIGENS PROTEIN SPAR"/>
    <property type="match status" value="1"/>
</dbReference>
<dbReference type="AlphaFoldDB" id="A0A1I3WAF5"/>
<protein>
    <submittedName>
        <fullName evidence="8">Flagellar biosynthetic protein FliR</fullName>
    </submittedName>
</protein>
<evidence type="ECO:0000256" key="5">
    <source>
        <dbReference type="ARBA" id="ARBA00022989"/>
    </source>
</evidence>
<dbReference type="InterPro" id="IPR002010">
    <property type="entry name" value="T3SS_IM_R"/>
</dbReference>
<keyword evidence="8" id="KW-0969">Cilium</keyword>
<keyword evidence="4 7" id="KW-0812">Transmembrane</keyword>
<keyword evidence="8" id="KW-0966">Cell projection</keyword>
<organism evidence="8 9">
    <name type="scientific">Methylocapsa palsarum</name>
    <dbReference type="NCBI Taxonomy" id="1612308"/>
    <lineage>
        <taxon>Bacteria</taxon>
        <taxon>Pseudomonadati</taxon>
        <taxon>Pseudomonadota</taxon>
        <taxon>Alphaproteobacteria</taxon>
        <taxon>Hyphomicrobiales</taxon>
        <taxon>Beijerinckiaceae</taxon>
        <taxon>Methylocapsa</taxon>
    </lineage>
</organism>
<proteinExistence type="inferred from homology"/>
<evidence type="ECO:0000256" key="6">
    <source>
        <dbReference type="ARBA" id="ARBA00023136"/>
    </source>
</evidence>
<keyword evidence="5 7" id="KW-1133">Transmembrane helix</keyword>
<evidence type="ECO:0000256" key="7">
    <source>
        <dbReference type="SAM" id="Phobius"/>
    </source>
</evidence>
<evidence type="ECO:0000256" key="3">
    <source>
        <dbReference type="ARBA" id="ARBA00022475"/>
    </source>
</evidence>
<dbReference type="GO" id="GO:0005886">
    <property type="term" value="C:plasma membrane"/>
    <property type="evidence" value="ECO:0007669"/>
    <property type="project" value="UniProtKB-SubCell"/>
</dbReference>
<sequence length="168" mass="17858">MTQIGTDAVLAAFTIFCRIGACLMLMPGLSSARVPVNVRLFLAFAVALAFVPLLSVEIEARLAGLNPVNLTLIIMSELLIGATIGFLRRIYFGSLETLASVVAMSIGLSSPIASVVGEGESNPAVASLLTLAATTIFFVSICNGKLSADCSHRTPRFRWPENLRRNST</sequence>
<evidence type="ECO:0000256" key="2">
    <source>
        <dbReference type="ARBA" id="ARBA00009772"/>
    </source>
</evidence>
<reference evidence="8 9" key="1">
    <citation type="submission" date="2016-10" db="EMBL/GenBank/DDBJ databases">
        <authorList>
            <person name="de Groot N.N."/>
        </authorList>
    </citation>
    <scope>NUCLEOTIDE SEQUENCE [LARGE SCALE GENOMIC DNA]</scope>
    <source>
        <strain evidence="8 9">NE2</strain>
    </source>
</reference>
<feature type="transmembrane region" description="Helical" evidence="7">
    <location>
        <begin position="99"/>
        <end position="117"/>
    </location>
</feature>
<accession>A0A1I3WAF5</accession>
<feature type="transmembrane region" description="Helical" evidence="7">
    <location>
        <begin position="68"/>
        <end position="87"/>
    </location>
</feature>
<keyword evidence="3" id="KW-1003">Cell membrane</keyword>
<dbReference type="Pfam" id="PF01311">
    <property type="entry name" value="Bac_export_1"/>
    <property type="match status" value="1"/>
</dbReference>
<dbReference type="PANTHER" id="PTHR30065">
    <property type="entry name" value="FLAGELLAR BIOSYNTHETIC PROTEIN FLIR"/>
    <property type="match status" value="1"/>
</dbReference>
<dbReference type="EMBL" id="FOSN01000001">
    <property type="protein sequence ID" value="SFK04505.1"/>
    <property type="molecule type" value="Genomic_DNA"/>
</dbReference>
<keyword evidence="6 7" id="KW-0472">Membrane</keyword>
<comment type="similarity">
    <text evidence="2">Belongs to the FliR/MopE/SpaR family.</text>
</comment>
<evidence type="ECO:0000313" key="8">
    <source>
        <dbReference type="EMBL" id="SFK04505.1"/>
    </source>
</evidence>
<dbReference type="GO" id="GO:0006605">
    <property type="term" value="P:protein targeting"/>
    <property type="evidence" value="ECO:0007669"/>
    <property type="project" value="InterPro"/>
</dbReference>
<feature type="transmembrane region" description="Helical" evidence="7">
    <location>
        <begin position="6"/>
        <end position="26"/>
    </location>
</feature>
<evidence type="ECO:0000256" key="4">
    <source>
        <dbReference type="ARBA" id="ARBA00022692"/>
    </source>
</evidence>
<evidence type="ECO:0000256" key="1">
    <source>
        <dbReference type="ARBA" id="ARBA00004651"/>
    </source>
</evidence>
<feature type="transmembrane region" description="Helical" evidence="7">
    <location>
        <begin position="38"/>
        <end position="56"/>
    </location>
</feature>
<comment type="subcellular location">
    <subcellularLocation>
        <location evidence="1">Cell membrane</location>
        <topology evidence="1">Multi-pass membrane protein</topology>
    </subcellularLocation>
</comment>
<gene>
    <name evidence="8" type="ORF">SAMN05444581_101468</name>
</gene>
<evidence type="ECO:0000313" key="9">
    <source>
        <dbReference type="Proteomes" id="UP000198755"/>
    </source>
</evidence>
<dbReference type="STRING" id="1612308.SAMN05444581_101468"/>